<keyword evidence="1" id="KW-1133">Transmembrane helix</keyword>
<sequence length="52" mass="5909">MYMYIFIYTIQSVLTNHVLLFITAVAANFQSISKGPPLLPCDLHLSLQLQKL</sequence>
<organism evidence="2 3">
    <name type="scientific">Stephania yunnanensis</name>
    <dbReference type="NCBI Taxonomy" id="152371"/>
    <lineage>
        <taxon>Eukaryota</taxon>
        <taxon>Viridiplantae</taxon>
        <taxon>Streptophyta</taxon>
        <taxon>Embryophyta</taxon>
        <taxon>Tracheophyta</taxon>
        <taxon>Spermatophyta</taxon>
        <taxon>Magnoliopsida</taxon>
        <taxon>Ranunculales</taxon>
        <taxon>Menispermaceae</taxon>
        <taxon>Menispermoideae</taxon>
        <taxon>Cissampelideae</taxon>
        <taxon>Stephania</taxon>
    </lineage>
</organism>
<keyword evidence="3" id="KW-1185">Reference proteome</keyword>
<gene>
    <name evidence="2" type="ORF">Syun_024247</name>
</gene>
<keyword evidence="1" id="KW-0812">Transmembrane</keyword>
<accession>A0AAP0NKI0</accession>
<dbReference type="Proteomes" id="UP001420932">
    <property type="component" value="Unassembled WGS sequence"/>
</dbReference>
<comment type="caution">
    <text evidence="2">The sequence shown here is derived from an EMBL/GenBank/DDBJ whole genome shotgun (WGS) entry which is preliminary data.</text>
</comment>
<dbReference type="AlphaFoldDB" id="A0AAP0NKI0"/>
<reference evidence="2 3" key="1">
    <citation type="submission" date="2024-01" db="EMBL/GenBank/DDBJ databases">
        <title>Genome assemblies of Stephania.</title>
        <authorList>
            <person name="Yang L."/>
        </authorList>
    </citation>
    <scope>NUCLEOTIDE SEQUENCE [LARGE SCALE GENOMIC DNA]</scope>
    <source>
        <strain evidence="2">YNDBR</strain>
        <tissue evidence="2">Leaf</tissue>
    </source>
</reference>
<name>A0AAP0NKI0_9MAGN</name>
<proteinExistence type="predicted"/>
<protein>
    <submittedName>
        <fullName evidence="2">Uncharacterized protein</fullName>
    </submittedName>
</protein>
<dbReference type="EMBL" id="JBBNAF010000010">
    <property type="protein sequence ID" value="KAK9108236.1"/>
    <property type="molecule type" value="Genomic_DNA"/>
</dbReference>
<keyword evidence="1" id="KW-0472">Membrane</keyword>
<feature type="transmembrane region" description="Helical" evidence="1">
    <location>
        <begin position="6"/>
        <end position="29"/>
    </location>
</feature>
<evidence type="ECO:0000313" key="3">
    <source>
        <dbReference type="Proteomes" id="UP001420932"/>
    </source>
</evidence>
<evidence type="ECO:0000256" key="1">
    <source>
        <dbReference type="SAM" id="Phobius"/>
    </source>
</evidence>
<evidence type="ECO:0000313" key="2">
    <source>
        <dbReference type="EMBL" id="KAK9108236.1"/>
    </source>
</evidence>